<dbReference type="Proteomes" id="UP000465221">
    <property type="component" value="Unassembled WGS sequence"/>
</dbReference>
<sequence length="65" mass="7305">MQPRYWLITARGRDLPDQTRGSIALIRREIPPATADEKQADADMQHALCSEDVPAVQWSNSSWPG</sequence>
<name>A0A8H3P5D7_9EURO</name>
<reference evidence="1 2" key="1">
    <citation type="submission" date="2020-01" db="EMBL/GenBank/DDBJ databases">
        <title>Draft genome sequence of Aspergillus udagawae IFM 46972.</title>
        <authorList>
            <person name="Takahashi H."/>
            <person name="Yaguchi T."/>
        </authorList>
    </citation>
    <scope>NUCLEOTIDE SEQUENCE [LARGE SCALE GENOMIC DNA]</scope>
    <source>
        <strain evidence="1 2">IFM 46972</strain>
    </source>
</reference>
<dbReference type="EMBL" id="BLKC01000063">
    <property type="protein sequence ID" value="GFF45827.1"/>
    <property type="molecule type" value="Genomic_DNA"/>
</dbReference>
<evidence type="ECO:0000313" key="1">
    <source>
        <dbReference type="EMBL" id="GFF45827.1"/>
    </source>
</evidence>
<gene>
    <name evidence="1" type="ORF">IFM46972_07897</name>
</gene>
<protein>
    <submittedName>
        <fullName evidence="1">Uncharacterized protein</fullName>
    </submittedName>
</protein>
<organism evidence="1 2">
    <name type="scientific">Aspergillus udagawae</name>
    <dbReference type="NCBI Taxonomy" id="91492"/>
    <lineage>
        <taxon>Eukaryota</taxon>
        <taxon>Fungi</taxon>
        <taxon>Dikarya</taxon>
        <taxon>Ascomycota</taxon>
        <taxon>Pezizomycotina</taxon>
        <taxon>Eurotiomycetes</taxon>
        <taxon>Eurotiomycetidae</taxon>
        <taxon>Eurotiales</taxon>
        <taxon>Aspergillaceae</taxon>
        <taxon>Aspergillus</taxon>
        <taxon>Aspergillus subgen. Fumigati</taxon>
    </lineage>
</organism>
<proteinExistence type="predicted"/>
<comment type="caution">
    <text evidence="1">The sequence shown here is derived from an EMBL/GenBank/DDBJ whole genome shotgun (WGS) entry which is preliminary data.</text>
</comment>
<evidence type="ECO:0000313" key="2">
    <source>
        <dbReference type="Proteomes" id="UP000465221"/>
    </source>
</evidence>
<accession>A0A8H3P5D7</accession>
<dbReference type="AlphaFoldDB" id="A0A8H3P5D7"/>